<dbReference type="PANTHER" id="PTHR43433">
    <property type="entry name" value="HYDROLASE, ALPHA/BETA FOLD FAMILY PROTEIN"/>
    <property type="match status" value="1"/>
</dbReference>
<comment type="caution">
    <text evidence="2">The sequence shown here is derived from an EMBL/GenBank/DDBJ whole genome shotgun (WGS) entry which is preliminary data.</text>
</comment>
<dbReference type="InterPro" id="IPR050471">
    <property type="entry name" value="AB_hydrolase"/>
</dbReference>
<dbReference type="Proteomes" id="UP000294225">
    <property type="component" value="Unassembled WGS sequence"/>
</dbReference>
<dbReference type="RefSeq" id="WP_131498999.1">
    <property type="nucleotide sequence ID" value="NZ_SJKC01000005.1"/>
</dbReference>
<evidence type="ECO:0000313" key="3">
    <source>
        <dbReference type="Proteomes" id="UP000294225"/>
    </source>
</evidence>
<evidence type="ECO:0000313" key="2">
    <source>
        <dbReference type="EMBL" id="TCC32962.1"/>
    </source>
</evidence>
<proteinExistence type="predicted"/>
<organism evidence="2 3">
    <name type="scientific">Kribbella speibonae</name>
    <dbReference type="NCBI Taxonomy" id="1572660"/>
    <lineage>
        <taxon>Bacteria</taxon>
        <taxon>Bacillati</taxon>
        <taxon>Actinomycetota</taxon>
        <taxon>Actinomycetes</taxon>
        <taxon>Propionibacteriales</taxon>
        <taxon>Kribbellaceae</taxon>
        <taxon>Kribbella</taxon>
    </lineage>
</organism>
<dbReference type="PANTHER" id="PTHR43433:SF5">
    <property type="entry name" value="AB HYDROLASE-1 DOMAIN-CONTAINING PROTEIN"/>
    <property type="match status" value="1"/>
</dbReference>
<sequence length="271" mass="29517">MTTIEVPGAVLHYQLEGRGPLLLISQSGEGDADRSTDLVRHLVGDYTVLTYDRRGLSRSKLDVPGATIADHADDVHRLLAHVTDEPVAMLGCSLGAVIGLHLTVKHPAQLHTLVAHEPIAPWLLPEPTPKLHRDELAELRDQYLANGLRATIPAIARSLGIDPSHGEPGRTDFPMDASRLANFDYFIRHDFLAAANDDLDDLDLAALPATGVRIIPAAGTTTPRTVFDYQCAEALAELVGQDLQSFPGGHNGNLSHPKAYAQRLRELLRRR</sequence>
<dbReference type="EMBL" id="SJKC01000005">
    <property type="protein sequence ID" value="TCC32962.1"/>
    <property type="molecule type" value="Genomic_DNA"/>
</dbReference>
<dbReference type="Pfam" id="PF00561">
    <property type="entry name" value="Abhydrolase_1"/>
    <property type="match status" value="1"/>
</dbReference>
<evidence type="ECO:0000259" key="1">
    <source>
        <dbReference type="Pfam" id="PF00561"/>
    </source>
</evidence>
<dbReference type="GO" id="GO:0004806">
    <property type="term" value="F:triacylglycerol lipase activity"/>
    <property type="evidence" value="ECO:0007669"/>
    <property type="project" value="TreeGrafter"/>
</dbReference>
<feature type="domain" description="AB hydrolase-1" evidence="1">
    <location>
        <begin position="28"/>
        <end position="142"/>
    </location>
</feature>
<accession>A0A4V2M3R2</accession>
<dbReference type="AlphaFoldDB" id="A0A4V2M3R2"/>
<reference evidence="2 3" key="1">
    <citation type="submission" date="2019-02" db="EMBL/GenBank/DDBJ databases">
        <title>Kribbella capetownensis sp. nov. and Kribbella speibonae sp. nov., isolated from soil.</title>
        <authorList>
            <person name="Curtis S.M."/>
            <person name="Norton I."/>
            <person name="Everest G.J."/>
            <person name="Meyers P.R."/>
        </authorList>
    </citation>
    <scope>NUCLEOTIDE SEQUENCE [LARGE SCALE GENOMIC DNA]</scope>
    <source>
        <strain evidence="2 3">YM55</strain>
    </source>
</reference>
<protein>
    <submittedName>
        <fullName evidence="2">Alpha/beta fold hydrolase</fullName>
    </submittedName>
</protein>
<dbReference type="InterPro" id="IPR000073">
    <property type="entry name" value="AB_hydrolase_1"/>
</dbReference>
<gene>
    <name evidence="2" type="ORF">E0H92_32890</name>
</gene>
<keyword evidence="2" id="KW-0378">Hydrolase</keyword>
<dbReference type="GO" id="GO:0046503">
    <property type="term" value="P:glycerolipid catabolic process"/>
    <property type="evidence" value="ECO:0007669"/>
    <property type="project" value="TreeGrafter"/>
</dbReference>
<dbReference type="InterPro" id="IPR029058">
    <property type="entry name" value="AB_hydrolase_fold"/>
</dbReference>
<name>A0A4V2M3R2_9ACTN</name>
<dbReference type="Gene3D" id="3.40.50.1820">
    <property type="entry name" value="alpha/beta hydrolase"/>
    <property type="match status" value="1"/>
</dbReference>
<dbReference type="SUPFAM" id="SSF53474">
    <property type="entry name" value="alpha/beta-Hydrolases"/>
    <property type="match status" value="1"/>
</dbReference>